<feature type="region of interest" description="Disordered" evidence="3">
    <location>
        <begin position="1"/>
        <end position="32"/>
    </location>
</feature>
<feature type="compositionally biased region" description="Low complexity" evidence="3">
    <location>
        <begin position="327"/>
        <end position="339"/>
    </location>
</feature>
<dbReference type="PANTHER" id="PTHR34605">
    <property type="entry name" value="PHAGE_INTEGRASE DOMAIN-CONTAINING PROTEIN"/>
    <property type="match status" value="1"/>
</dbReference>
<evidence type="ECO:0000256" key="1">
    <source>
        <dbReference type="ARBA" id="ARBA00023125"/>
    </source>
</evidence>
<evidence type="ECO:0000313" key="5">
    <source>
        <dbReference type="Proteomes" id="UP000077684"/>
    </source>
</evidence>
<keyword evidence="5" id="KW-1185">Reference proteome</keyword>
<dbReference type="SUPFAM" id="SSF47823">
    <property type="entry name" value="lambda integrase-like, N-terminal domain"/>
    <property type="match status" value="1"/>
</dbReference>
<evidence type="ECO:0000256" key="2">
    <source>
        <dbReference type="ARBA" id="ARBA00023172"/>
    </source>
</evidence>
<feature type="region of interest" description="Disordered" evidence="3">
    <location>
        <begin position="75"/>
        <end position="148"/>
    </location>
</feature>
<dbReference type="SUPFAM" id="SSF56349">
    <property type="entry name" value="DNA breaking-rejoining enzymes"/>
    <property type="match status" value="1"/>
</dbReference>
<dbReference type="Gene3D" id="1.10.150.130">
    <property type="match status" value="1"/>
</dbReference>
<feature type="compositionally biased region" description="Pro residues" evidence="3">
    <location>
        <begin position="340"/>
        <end position="360"/>
    </location>
</feature>
<feature type="compositionally biased region" description="Polar residues" evidence="3">
    <location>
        <begin position="22"/>
        <end position="32"/>
    </location>
</feature>
<feature type="region of interest" description="Disordered" evidence="3">
    <location>
        <begin position="319"/>
        <end position="387"/>
    </location>
</feature>
<proteinExistence type="predicted"/>
<keyword evidence="2" id="KW-0233">DNA recombination</keyword>
<dbReference type="GO" id="GO:0003677">
    <property type="term" value="F:DNA binding"/>
    <property type="evidence" value="ECO:0007669"/>
    <property type="project" value="UniProtKB-KW"/>
</dbReference>
<dbReference type="InterPro" id="IPR052925">
    <property type="entry name" value="Phage_Integrase-like_Recomb"/>
</dbReference>
<dbReference type="PANTHER" id="PTHR34605:SF3">
    <property type="entry name" value="P CELL-TYPE AGGLUTINATION PROTEIN MAP4-LIKE-RELATED"/>
    <property type="match status" value="1"/>
</dbReference>
<name>A0A8X7MR36_9BASI</name>
<feature type="compositionally biased region" description="Low complexity" evidence="3">
    <location>
        <begin position="1"/>
        <end position="12"/>
    </location>
</feature>
<dbReference type="InterPro" id="IPR010998">
    <property type="entry name" value="Integrase_recombinase_N"/>
</dbReference>
<keyword evidence="1" id="KW-0238">DNA-binding</keyword>
<dbReference type="GO" id="GO:0015074">
    <property type="term" value="P:DNA integration"/>
    <property type="evidence" value="ECO:0007669"/>
    <property type="project" value="InterPro"/>
</dbReference>
<dbReference type="Proteomes" id="UP000077684">
    <property type="component" value="Unassembled WGS sequence"/>
</dbReference>
<feature type="region of interest" description="Disordered" evidence="3">
    <location>
        <begin position="407"/>
        <end position="426"/>
    </location>
</feature>
<sequence length="1250" mass="135316">MSSPSLPLSSSSGPPPRRRNSDPTSVPSAESTAQYGITRLLTEKPAVAQLAMKLMRQGFSAPDALRAAHILDEGSKDTPACAPTGSAPPPPSTPAAIPARQRAGSVPASPSPEKSKRRRQVYDSDEDTPRARQRLRAHSPLESDALPFKINPEATNTADINELWPAASAVRKVKRYEYVDLWFFTAEGCKEAQKSRDDGREDAMVVMADGSLKRANTASGSRLDWHLTTHEFSSAVTTWVRVAKRLNLDSGIIASMKSLNEQILEHPDWATSPHDLMEWHSHQRKAWPNLRADGKRFPLDKLELVHYFKIQMRTSLNASSTALRQSQARAHGPPAAAPATLPPPQPTPRFQPPSRPPTQPRVPIQSAPTQGSSRDHSARPSNGGLTPCLRCGSRKRHTVLQCAPEKRCDGNQSARPTTPEPAGRHAEPPIAAQVAEDLGTVISTARARPEIELRSLGPTPLLADGWEDALRTTHLTSTYPTIVDGIRHGFRVGMPTIEHTFAPPNHGSAEKDPATVEEKIGKEVAAGRYVGPLTRDECTPLVGGPFQSSPIALVPKADPQSPTVGTLAAAPSAAGPDDWAYTLADVDQVCSPLGVPWSPEKEQGFSGTVTFAGIQFDIAAREMSLSPTRTSAYLSDCQAWLGRSRHTKSQAERLLGRLQFACCVVPCGRPYLTGLIDFVALHSRSGQHRNSDLVARFPNARVREDVRWWAKELGQPRVARLFHNDLSLANPGLYTDACDFGAGVVLGELEAAYVFTRGWRAEGRDIMWAEAVGAELGLLHLIAAGFHDQRVVLYIDNTSVEGGLRRGRIRNEAANLCIERFLHAGARHNLELVPLRVVTDENPADGPSRGAASVFGPLPSIPLPAALAAHVRRQAQPRPHAGSSTGATANRRRFPRPPPSSPLLITPLPAAAGLSAARLDAPLLFAGLEDARLAWLFESAFAPKTLEGYGCGVNRFVSWCVARGVPERERRPASEDLLCRFIASLAGTVTGQYIGKIISAIGAWHKMHGAPWTFQPGSRLSLVLRGAVNVTPASLRRPRRAPYTPEHLRALFAHLDLNEPKDAAVWACALTAFWALARIGEVTTPTQKDFNTAVHVTRAGFVDGGEGPGALSLPWTKTTRSAGATISLHRHAHDLCPVAAVRAHFLVNPAPSHAALFAYRQRGRIVPLSRSVLLTRLSVAAKAAGVPVLHGHSFRIGGCTELLLRGTAIEDVKAHGRWRSDAWTTYVRNHRLVFGARLAPLPEIRSALGA</sequence>
<accession>A0A8X7MR36</accession>
<dbReference type="InterPro" id="IPR013762">
    <property type="entry name" value="Integrase-like_cat_sf"/>
</dbReference>
<evidence type="ECO:0000256" key="3">
    <source>
        <dbReference type="SAM" id="MobiDB-lite"/>
    </source>
</evidence>
<feature type="region of interest" description="Disordered" evidence="3">
    <location>
        <begin position="872"/>
        <end position="902"/>
    </location>
</feature>
<reference evidence="4" key="1">
    <citation type="submission" date="2016-04" db="EMBL/GenBank/DDBJ databases">
        <authorList>
            <person name="Nguyen H.D."/>
            <person name="Samba Siva P."/>
            <person name="Cullis J."/>
            <person name="Levesque C.A."/>
            <person name="Hambleton S."/>
        </authorList>
    </citation>
    <scope>NUCLEOTIDE SEQUENCE</scope>
    <source>
        <strain evidence="4">DAOMC 236426</strain>
    </source>
</reference>
<comment type="caution">
    <text evidence="4">The sequence shown here is derived from an EMBL/GenBank/DDBJ whole genome shotgun (WGS) entry which is preliminary data.</text>
</comment>
<evidence type="ECO:0008006" key="6">
    <source>
        <dbReference type="Google" id="ProtNLM"/>
    </source>
</evidence>
<dbReference type="EMBL" id="LWDE02000598">
    <property type="protein sequence ID" value="KAE8246220.1"/>
    <property type="molecule type" value="Genomic_DNA"/>
</dbReference>
<dbReference type="InterPro" id="IPR011010">
    <property type="entry name" value="DNA_brk_join_enz"/>
</dbReference>
<reference evidence="4" key="2">
    <citation type="journal article" date="2019" name="IMA Fungus">
        <title>Genome sequencing and comparison of five Tilletia species to identify candidate genes for the detection of regulated species infecting wheat.</title>
        <authorList>
            <person name="Nguyen H.D.T."/>
            <person name="Sultana T."/>
            <person name="Kesanakurti P."/>
            <person name="Hambleton S."/>
        </authorList>
    </citation>
    <scope>NUCLEOTIDE SEQUENCE</scope>
    <source>
        <strain evidence="4">DAOMC 236426</strain>
    </source>
</reference>
<dbReference type="GO" id="GO:0006310">
    <property type="term" value="P:DNA recombination"/>
    <property type="evidence" value="ECO:0007669"/>
    <property type="project" value="UniProtKB-KW"/>
</dbReference>
<protein>
    <recommendedName>
        <fullName evidence="6">Tyr recombinase domain-containing protein</fullName>
    </recommendedName>
</protein>
<dbReference type="AlphaFoldDB" id="A0A8X7MR36"/>
<gene>
    <name evidence="4" type="ORF">A4X06_0g5104</name>
</gene>
<evidence type="ECO:0000313" key="4">
    <source>
        <dbReference type="EMBL" id="KAE8246220.1"/>
    </source>
</evidence>
<organism evidence="4 5">
    <name type="scientific">Tilletia controversa</name>
    <name type="common">dwarf bunt fungus</name>
    <dbReference type="NCBI Taxonomy" id="13291"/>
    <lineage>
        <taxon>Eukaryota</taxon>
        <taxon>Fungi</taxon>
        <taxon>Dikarya</taxon>
        <taxon>Basidiomycota</taxon>
        <taxon>Ustilaginomycotina</taxon>
        <taxon>Exobasidiomycetes</taxon>
        <taxon>Tilletiales</taxon>
        <taxon>Tilletiaceae</taxon>
        <taxon>Tilletia</taxon>
    </lineage>
</organism>
<dbReference type="Gene3D" id="1.10.443.10">
    <property type="entry name" value="Intergrase catalytic core"/>
    <property type="match status" value="1"/>
</dbReference>